<dbReference type="InterPro" id="IPR021259">
    <property type="entry name" value="DUF2817"/>
</dbReference>
<evidence type="ECO:0000313" key="1">
    <source>
        <dbReference type="EMBL" id="MBC8434056.1"/>
    </source>
</evidence>
<evidence type="ECO:0000313" key="2">
    <source>
        <dbReference type="Proteomes" id="UP000605201"/>
    </source>
</evidence>
<gene>
    <name evidence="1" type="ORF">H8D96_19270</name>
</gene>
<reference evidence="1 2" key="1">
    <citation type="submission" date="2020-08" db="EMBL/GenBank/DDBJ databases">
        <title>Bridging the membrane lipid divide: bacteria of the FCB group superphylum have the potential to synthesize archaeal ether lipids.</title>
        <authorList>
            <person name="Villanueva L."/>
            <person name="Von Meijenfeldt F.A.B."/>
            <person name="Westbye A.B."/>
            <person name="Yadav S."/>
            <person name="Hopmans E.C."/>
            <person name="Dutilh B.E."/>
            <person name="Sinninghe Damste J.S."/>
        </authorList>
    </citation>
    <scope>NUCLEOTIDE SEQUENCE [LARGE SCALE GENOMIC DNA]</scope>
    <source>
        <strain evidence="1">NIOZ-UU17</strain>
    </source>
</reference>
<sequence>MKKVFKIVFILLVLAVLCVVGITTYQYNTYAPNPVTQEAVSNNLVYFQTSYEECRNNFILLAEKIKKKFKNVRISKLKVESKKDPDLTIDYCYVPAQKKFKRLLILSSAVHGIEGYVGSAVQQMFMKELIGKVNLADTGVLLIHGINPYGFKYNRRVSENNVDLNRNCSKDNRLYKSVNAGYSNLYGMLNPEGKVNLRSVGNVFFQINAIQKIIQHSMKTLRQAILQGQYQYQEGLYFGGNALEPSIKAVTPLLKEIAKNYEIVFNIDLHTGYGARGTLHLFPMPIEDKKIKKDLENIFSGNHIDWGDGDDFYTVTGDFTSYIGQVLPGKYYLPMVFEFGTLDSQTTMGSIKSLHNMIVENQGFHHGYKTKKDELKSKTDVLEMYYPSSDNWRSKAIEDARRILSQAVTKFESIER</sequence>
<protein>
    <submittedName>
        <fullName evidence="1">DUF2817 domain-containing protein</fullName>
    </submittedName>
</protein>
<dbReference type="Pfam" id="PF10994">
    <property type="entry name" value="DUF2817"/>
    <property type="match status" value="1"/>
</dbReference>
<organism evidence="1 2">
    <name type="scientific">Candidatus Desulfatibia vada</name>
    <dbReference type="NCBI Taxonomy" id="2841696"/>
    <lineage>
        <taxon>Bacteria</taxon>
        <taxon>Pseudomonadati</taxon>
        <taxon>Thermodesulfobacteriota</taxon>
        <taxon>Desulfobacteria</taxon>
        <taxon>Desulfobacterales</taxon>
        <taxon>Desulfobacterales incertae sedis</taxon>
        <taxon>Candidatus Desulfatibia</taxon>
    </lineage>
</organism>
<dbReference type="SUPFAM" id="SSF53187">
    <property type="entry name" value="Zn-dependent exopeptidases"/>
    <property type="match status" value="1"/>
</dbReference>
<dbReference type="Proteomes" id="UP000605201">
    <property type="component" value="Unassembled WGS sequence"/>
</dbReference>
<dbReference type="Gene3D" id="3.40.630.10">
    <property type="entry name" value="Zn peptidases"/>
    <property type="match status" value="1"/>
</dbReference>
<dbReference type="EMBL" id="JACNIG010000376">
    <property type="protein sequence ID" value="MBC8434056.1"/>
    <property type="molecule type" value="Genomic_DNA"/>
</dbReference>
<dbReference type="AlphaFoldDB" id="A0A8J6NU66"/>
<proteinExistence type="predicted"/>
<dbReference type="CDD" id="cd06233">
    <property type="entry name" value="M14-like"/>
    <property type="match status" value="1"/>
</dbReference>
<comment type="caution">
    <text evidence="1">The sequence shown here is derived from an EMBL/GenBank/DDBJ whole genome shotgun (WGS) entry which is preliminary data.</text>
</comment>
<accession>A0A8J6NU66</accession>
<name>A0A8J6NU66_9BACT</name>